<dbReference type="InterPro" id="IPR000537">
    <property type="entry name" value="UbiA_prenyltransferase"/>
</dbReference>
<feature type="transmembrane region" description="Helical" evidence="6">
    <location>
        <begin position="319"/>
        <end position="339"/>
    </location>
</feature>
<evidence type="ECO:0000256" key="6">
    <source>
        <dbReference type="SAM" id="Phobius"/>
    </source>
</evidence>
<keyword evidence="2 6" id="KW-0812">Transmembrane</keyword>
<name>W6K1X2_9MICO</name>
<feature type="transmembrane region" description="Helical" evidence="6">
    <location>
        <begin position="386"/>
        <end position="403"/>
    </location>
</feature>
<comment type="caution">
    <text evidence="7">The sequence shown here is derived from an EMBL/GenBank/DDBJ whole genome shotgun (WGS) entry which is preliminary data.</text>
</comment>
<dbReference type="GO" id="GO:0016020">
    <property type="term" value="C:membrane"/>
    <property type="evidence" value="ECO:0007669"/>
    <property type="project" value="UniProtKB-SubCell"/>
</dbReference>
<evidence type="ECO:0000256" key="5">
    <source>
        <dbReference type="SAM" id="MobiDB-lite"/>
    </source>
</evidence>
<dbReference type="EMBL" id="CAJA01000061">
    <property type="protein sequence ID" value="CCH72314.1"/>
    <property type="molecule type" value="Genomic_DNA"/>
</dbReference>
<keyword evidence="8" id="KW-1185">Reference proteome</keyword>
<feature type="transmembrane region" description="Helical" evidence="6">
    <location>
        <begin position="189"/>
        <end position="209"/>
    </location>
</feature>
<feature type="region of interest" description="Disordered" evidence="5">
    <location>
        <begin position="1"/>
        <end position="57"/>
    </location>
</feature>
<dbReference type="Proteomes" id="UP000035763">
    <property type="component" value="Unassembled WGS sequence"/>
</dbReference>
<accession>W6K1X2</accession>
<evidence type="ECO:0000256" key="1">
    <source>
        <dbReference type="ARBA" id="ARBA00004141"/>
    </source>
</evidence>
<feature type="transmembrane region" description="Helical" evidence="6">
    <location>
        <begin position="410"/>
        <end position="427"/>
    </location>
</feature>
<dbReference type="InterPro" id="IPR044878">
    <property type="entry name" value="UbiA_sf"/>
</dbReference>
<evidence type="ECO:0000313" key="7">
    <source>
        <dbReference type="EMBL" id="CCH72314.1"/>
    </source>
</evidence>
<protein>
    <submittedName>
        <fullName evidence="7">Putative integral membrane protein (Modular protein)</fullName>
    </submittedName>
</protein>
<dbReference type="STRING" id="1193182.BN11_1530002"/>
<keyword evidence="4 6" id="KW-0472">Membrane</keyword>
<evidence type="ECO:0000313" key="8">
    <source>
        <dbReference type="Proteomes" id="UP000035763"/>
    </source>
</evidence>
<sequence length="428" mass="44036">MAQQIVVHPRDPRGAGDASEPDERHTTHVRTQPQQTGDAGVEGGHGEAGDRRAHDEVDPVERYAGCLGGLGQRPGAERDPVLDEGVVGLAEGPQRGQLRQRHGQVPGLDTAVGVQAPQQLRPRSGQPGDLREARRQVTLVVFVLRDHPVRRKDAAGSRPYGMHVFSLAWVLLGSCHPVPTLIVSALTGLLSQAMGLGTGATILVILAVLTGQLSIGWSNDVFDADRDAAAGRGDKPLASDHGHRPVVRAAAALALAATIALSLALGARAGLTHLVFGVASGWAYNAWLKATMCSWLPFLLAFGTLPQVVALTAGRLAPAWVSVTAGLLGVAAHAVNVLPDIADDRLTGLRGLGPRLGERGVRLLATAALIAAITTVLLSADLPTGTALATAAAAAGGGVAALFGSGKVPFLALGSLALVVAALMLSYL</sequence>
<evidence type="ECO:0000256" key="2">
    <source>
        <dbReference type="ARBA" id="ARBA00022692"/>
    </source>
</evidence>
<dbReference type="Gene3D" id="1.10.357.140">
    <property type="entry name" value="UbiA prenyltransferase"/>
    <property type="match status" value="1"/>
</dbReference>
<feature type="compositionally biased region" description="Basic and acidic residues" evidence="5">
    <location>
        <begin position="44"/>
        <end position="57"/>
    </location>
</feature>
<dbReference type="GO" id="GO:0016765">
    <property type="term" value="F:transferase activity, transferring alkyl or aryl (other than methyl) groups"/>
    <property type="evidence" value="ECO:0007669"/>
    <property type="project" value="InterPro"/>
</dbReference>
<organism evidence="7 8">
    <name type="scientific">Nostocoides australiense Ben110</name>
    <dbReference type="NCBI Taxonomy" id="1193182"/>
    <lineage>
        <taxon>Bacteria</taxon>
        <taxon>Bacillati</taxon>
        <taxon>Actinomycetota</taxon>
        <taxon>Actinomycetes</taxon>
        <taxon>Micrococcales</taxon>
        <taxon>Intrasporangiaceae</taxon>
        <taxon>Nostocoides</taxon>
    </lineage>
</organism>
<feature type="transmembrane region" description="Helical" evidence="6">
    <location>
        <begin position="160"/>
        <end position="183"/>
    </location>
</feature>
<evidence type="ECO:0000256" key="4">
    <source>
        <dbReference type="ARBA" id="ARBA00023136"/>
    </source>
</evidence>
<feature type="transmembrane region" description="Helical" evidence="6">
    <location>
        <begin position="360"/>
        <end position="380"/>
    </location>
</feature>
<gene>
    <name evidence="7" type="ORF">BN11_1530002</name>
</gene>
<keyword evidence="3 6" id="KW-1133">Transmembrane helix</keyword>
<reference evidence="7 8" key="1">
    <citation type="journal article" date="2013" name="ISME J.">
        <title>A metabolic model for members of the genus Tetrasphaera involved in enhanced biological phosphorus removal.</title>
        <authorList>
            <person name="Kristiansen R."/>
            <person name="Nguyen H.T.T."/>
            <person name="Saunders A.M."/>
            <person name="Nielsen J.L."/>
            <person name="Wimmer R."/>
            <person name="Le V.Q."/>
            <person name="McIlroy S.J."/>
            <person name="Petrovski S."/>
            <person name="Seviour R.J."/>
            <person name="Calteau A."/>
            <person name="Nielsen K.L."/>
            <person name="Nielsen P.H."/>
        </authorList>
    </citation>
    <scope>NUCLEOTIDE SEQUENCE [LARGE SCALE GENOMIC DNA]</scope>
    <source>
        <strain evidence="7 8">Ben110</strain>
    </source>
</reference>
<proteinExistence type="predicted"/>
<feature type="transmembrane region" description="Helical" evidence="6">
    <location>
        <begin position="245"/>
        <end position="265"/>
    </location>
</feature>
<comment type="subcellular location">
    <subcellularLocation>
        <location evidence="1">Membrane</location>
        <topology evidence="1">Multi-pass membrane protein</topology>
    </subcellularLocation>
</comment>
<dbReference type="Pfam" id="PF01040">
    <property type="entry name" value="UbiA"/>
    <property type="match status" value="1"/>
</dbReference>
<evidence type="ECO:0000256" key="3">
    <source>
        <dbReference type="ARBA" id="ARBA00022989"/>
    </source>
</evidence>
<dbReference type="AlphaFoldDB" id="W6K1X2"/>